<feature type="region of interest" description="Disordered" evidence="1">
    <location>
        <begin position="88"/>
        <end position="115"/>
    </location>
</feature>
<gene>
    <name evidence="3" type="ORF">IU470_04255</name>
</gene>
<feature type="chain" id="PRO_5046780355" evidence="2">
    <location>
        <begin position="29"/>
        <end position="125"/>
    </location>
</feature>
<keyword evidence="4" id="KW-1185">Reference proteome</keyword>
<dbReference type="InterPro" id="IPR032407">
    <property type="entry name" value="MHB"/>
</dbReference>
<name>A0ABS0C4D2_9NOCA</name>
<evidence type="ECO:0000256" key="1">
    <source>
        <dbReference type="SAM" id="MobiDB-lite"/>
    </source>
</evidence>
<evidence type="ECO:0000313" key="3">
    <source>
        <dbReference type="EMBL" id="MBF6224328.1"/>
    </source>
</evidence>
<feature type="signal peptide" evidence="2">
    <location>
        <begin position="1"/>
        <end position="28"/>
    </location>
</feature>
<dbReference type="Proteomes" id="UP000807309">
    <property type="component" value="Unassembled WGS sequence"/>
</dbReference>
<organism evidence="3 4">
    <name type="scientific">Nocardia abscessus</name>
    <dbReference type="NCBI Taxonomy" id="120957"/>
    <lineage>
        <taxon>Bacteria</taxon>
        <taxon>Bacillati</taxon>
        <taxon>Actinomycetota</taxon>
        <taxon>Actinomycetes</taxon>
        <taxon>Mycobacteriales</taxon>
        <taxon>Nocardiaceae</taxon>
        <taxon>Nocardia</taxon>
    </lineage>
</organism>
<keyword evidence="2" id="KW-0732">Signal</keyword>
<reference evidence="3 4" key="1">
    <citation type="submission" date="2020-10" db="EMBL/GenBank/DDBJ databases">
        <title>Identification of Nocardia species via Next-generation sequencing and recognition of intraspecies genetic diversity.</title>
        <authorList>
            <person name="Li P."/>
            <person name="Li P."/>
            <person name="Lu B."/>
        </authorList>
    </citation>
    <scope>NUCLEOTIDE SEQUENCE [LARGE SCALE GENOMIC DNA]</scope>
    <source>
        <strain evidence="3 4">N-11</strain>
    </source>
</reference>
<accession>A0ABS0C4D2</accession>
<sequence length="125" mass="13699">MTRFVRVTVALGGLAAVGALLVPATASAQPGPGALLETTCSFAQIDAAVHAQFPELAAKLDAHPERKAKLGEFLGLPVDQRKQRAKEFLDKHPEAKGRFEERRDSPQAQEHREKMRVLADTCHNY</sequence>
<proteinExistence type="predicted"/>
<evidence type="ECO:0000256" key="2">
    <source>
        <dbReference type="SAM" id="SignalP"/>
    </source>
</evidence>
<dbReference type="NCBIfam" id="TIGR04529">
    <property type="entry name" value="MTB_hemophore"/>
    <property type="match status" value="1"/>
</dbReference>
<dbReference type="EMBL" id="JADLRE010000002">
    <property type="protein sequence ID" value="MBF6224328.1"/>
    <property type="molecule type" value="Genomic_DNA"/>
</dbReference>
<protein>
    <submittedName>
        <fullName evidence="3">Hemophore-related protein</fullName>
    </submittedName>
</protein>
<dbReference type="RefSeq" id="WP_195031671.1">
    <property type="nucleotide sequence ID" value="NZ_JADLRE010000002.1"/>
</dbReference>
<dbReference type="Gene3D" id="1.20.20.20">
    <property type="entry name" value="Haemophore, haem-binding domain"/>
    <property type="match status" value="1"/>
</dbReference>
<evidence type="ECO:0000313" key="4">
    <source>
        <dbReference type="Proteomes" id="UP000807309"/>
    </source>
</evidence>
<comment type="caution">
    <text evidence="3">The sequence shown here is derived from an EMBL/GenBank/DDBJ whole genome shotgun (WGS) entry which is preliminary data.</text>
</comment>
<dbReference type="InterPro" id="IPR038378">
    <property type="entry name" value="MHB_sf"/>
</dbReference>